<keyword evidence="6 14" id="KW-0812">Transmembrane</keyword>
<keyword evidence="20" id="KW-1185">Reference proteome</keyword>
<dbReference type="InterPro" id="IPR010105">
    <property type="entry name" value="TonB_sidphr_rcpt"/>
</dbReference>
<evidence type="ECO:0000256" key="11">
    <source>
        <dbReference type="ARBA" id="ARBA00023136"/>
    </source>
</evidence>
<evidence type="ECO:0000256" key="12">
    <source>
        <dbReference type="ARBA" id="ARBA00023170"/>
    </source>
</evidence>
<keyword evidence="5" id="KW-0410">Iron transport</keyword>
<comment type="subcellular location">
    <subcellularLocation>
        <location evidence="1 14">Cell outer membrane</location>
        <topology evidence="1 14">Multi-pass membrane protein</topology>
    </subcellularLocation>
</comment>
<evidence type="ECO:0000313" key="19">
    <source>
        <dbReference type="EMBL" id="AEG01252.1"/>
    </source>
</evidence>
<feature type="domain" description="Secretin/TonB short N-terminal" evidence="18">
    <location>
        <begin position="80"/>
        <end position="131"/>
    </location>
</feature>
<dbReference type="eggNOG" id="COG4773">
    <property type="taxonomic scope" value="Bacteria"/>
</dbReference>
<keyword evidence="10 15" id="KW-0798">TonB box</keyword>
<dbReference type="Gene3D" id="2.40.170.20">
    <property type="entry name" value="TonB-dependent receptor, beta-barrel domain"/>
    <property type="match status" value="1"/>
</dbReference>
<keyword evidence="3 14" id="KW-0813">Transport</keyword>
<keyword evidence="7 17" id="KW-0732">Signal</keyword>
<dbReference type="Pfam" id="PF07715">
    <property type="entry name" value="Plug"/>
    <property type="match status" value="1"/>
</dbReference>
<dbReference type="OrthoDB" id="127311at2"/>
<evidence type="ECO:0000256" key="4">
    <source>
        <dbReference type="ARBA" id="ARBA00022452"/>
    </source>
</evidence>
<gene>
    <name evidence="19" type="ordered locus">Metme_2872</name>
</gene>
<sequence length="826" mass="89947">MTANTAIPAAKQVSKPQPGERRPLAAAVTGLCAGLLLLTAQSPTASAAPDNAASEQTVNFAIPAGSLSDALLQFSETSGQKVLFNADLVRGLRSGGLQGRFTVPQALQRLLSGSGLTSRATGSGSVTLEKASSVEPRSSATMQAVTVTGRNVYDATDPYNPDYSLPNATTSTKTDTPIMETPFSVQVVPKQVLEDVQAVRPGDALNYVSGVYQGSANSGDWLDWSKRRGFDSFPTGDYRDGGAFPLASAWGGRDLANIEQVEVLKGPASLLYGQATPGGVINYVTKKPLATPYYSLQQQFGSYDFYRTTLDATGPITEDKSLLYRFNLAYKDANSFRDTVSSDRIFIAPTVSWIISPRTRINFELEYDHGHMVFDRGVPAIGSRPADVPRSRFLGEADPQSEFERILVGVNWSHAFNDNWTLSHRFTAVYNGIDQVASFPSLNADNVSLNRSFELAKSALEDDASYFNTVNLTGHIDTWGLQHTLLLGGDYFRQSTKYVITPFSSPINIFNPVYLGREGIDNLASGATSFTSSSDRDWFGLYIQDQIKLPYHLHLLAGMRYDSSEQISRNSRRLTPNVSPQQDKVTPRGGLVWQPIPELSLYGSYSENFTGINGNGFGGVLLAPETAQQWEFGLKTELFDKRFLATLAWFDLTKQNARVADPRDTRFSAAVGEANVAGLEIDLKGEILPGWNMIGSYAYTPDAVTTIGSAAEVDKRFPGVPRHGGSFFTTYELQSGVMQGLKFGGGMIIRSSQHTESTNNDVVLPGYATVNLLTSYSWKVGASKLTTQLNINNLLDKEYYPASAFSRNGIEVGAPRTVMGSVRIEY</sequence>
<dbReference type="Gene3D" id="2.170.130.10">
    <property type="entry name" value="TonB-dependent receptor, plug domain"/>
    <property type="match status" value="1"/>
</dbReference>
<reference key="2">
    <citation type="submission" date="2011-05" db="EMBL/GenBank/DDBJ databases">
        <title>Complete genome sequence of the aerobic marine methanotroph Methylomonas methanica MC09.</title>
        <authorList>
            <person name="Boden R."/>
            <person name="Cunliffe M."/>
            <person name="Scanlan J."/>
            <person name="Moussard H."/>
            <person name="Kits K.D."/>
            <person name="Klotz M."/>
            <person name="Jetten M."/>
            <person name="Vuilleumier S."/>
            <person name="Han J."/>
            <person name="Peters L."/>
            <person name="Mikhailova N."/>
            <person name="Teshima H."/>
            <person name="Tapia R."/>
            <person name="Kyrpides N."/>
            <person name="Ivanova N."/>
            <person name="Pagani I."/>
            <person name="Cheng J.-F."/>
            <person name="Goodwin L."/>
            <person name="Han C."/>
            <person name="Hauser L."/>
            <person name="Land M."/>
            <person name="Lapidus A."/>
            <person name="Lucas S."/>
            <person name="Pitluck S."/>
            <person name="Woyke T."/>
            <person name="Stein L.Y."/>
            <person name="Murrell C."/>
        </authorList>
    </citation>
    <scope>NUCLEOTIDE SEQUENCE</scope>
    <source>
        <strain>MC09</strain>
    </source>
</reference>
<name>G0A0Z6_METMM</name>
<organism evidence="19 20">
    <name type="scientific">Methylomonas methanica (strain DSM 25384 / MC09)</name>
    <dbReference type="NCBI Taxonomy" id="857087"/>
    <lineage>
        <taxon>Bacteria</taxon>
        <taxon>Pseudomonadati</taxon>
        <taxon>Pseudomonadota</taxon>
        <taxon>Gammaproteobacteria</taxon>
        <taxon>Methylococcales</taxon>
        <taxon>Methylococcaceae</taxon>
        <taxon>Methylomonas</taxon>
    </lineage>
</organism>
<dbReference type="GO" id="GO:0015891">
    <property type="term" value="P:siderophore transport"/>
    <property type="evidence" value="ECO:0007669"/>
    <property type="project" value="InterPro"/>
</dbReference>
<evidence type="ECO:0000256" key="5">
    <source>
        <dbReference type="ARBA" id="ARBA00022496"/>
    </source>
</evidence>
<dbReference type="InterPro" id="IPR000531">
    <property type="entry name" value="Beta-barrel_TonB"/>
</dbReference>
<dbReference type="RefSeq" id="WP_013819485.1">
    <property type="nucleotide sequence ID" value="NC_015572.1"/>
</dbReference>
<dbReference type="HOGENOM" id="CLU_008287_9_4_6"/>
<evidence type="ECO:0000256" key="10">
    <source>
        <dbReference type="ARBA" id="ARBA00023077"/>
    </source>
</evidence>
<dbReference type="GO" id="GO:0038023">
    <property type="term" value="F:signaling receptor activity"/>
    <property type="evidence" value="ECO:0007669"/>
    <property type="project" value="InterPro"/>
</dbReference>
<dbReference type="NCBIfam" id="TIGR01783">
    <property type="entry name" value="TonB-siderophor"/>
    <property type="match status" value="1"/>
</dbReference>
<proteinExistence type="inferred from homology"/>
<dbReference type="GO" id="GO:0015344">
    <property type="term" value="F:siderophore uptake transmembrane transporter activity"/>
    <property type="evidence" value="ECO:0007669"/>
    <property type="project" value="TreeGrafter"/>
</dbReference>
<dbReference type="InterPro" id="IPR037066">
    <property type="entry name" value="Plug_dom_sf"/>
</dbReference>
<dbReference type="AlphaFoldDB" id="G0A0Z6"/>
<keyword evidence="9" id="KW-0406">Ion transport</keyword>
<dbReference type="PANTHER" id="PTHR32552:SF68">
    <property type="entry name" value="FERRICHROME OUTER MEMBRANE TRANSPORTER_PHAGE RECEPTOR"/>
    <property type="match status" value="1"/>
</dbReference>
<feature type="region of interest" description="Disordered" evidence="16">
    <location>
        <begin position="115"/>
        <end position="140"/>
    </location>
</feature>
<keyword evidence="11 14" id="KW-0472">Membrane</keyword>
<dbReference type="STRING" id="857087.Metme_2872"/>
<keyword evidence="13 14" id="KW-0998">Cell outer membrane</keyword>
<feature type="compositionally biased region" description="Polar residues" evidence="16">
    <location>
        <begin position="115"/>
        <end position="126"/>
    </location>
</feature>
<evidence type="ECO:0000256" key="17">
    <source>
        <dbReference type="SAM" id="SignalP"/>
    </source>
</evidence>
<evidence type="ECO:0000256" key="14">
    <source>
        <dbReference type="PROSITE-ProRule" id="PRU01360"/>
    </source>
</evidence>
<evidence type="ECO:0000256" key="13">
    <source>
        <dbReference type="ARBA" id="ARBA00023237"/>
    </source>
</evidence>
<evidence type="ECO:0000256" key="9">
    <source>
        <dbReference type="ARBA" id="ARBA00023065"/>
    </source>
</evidence>
<evidence type="ECO:0000313" key="20">
    <source>
        <dbReference type="Proteomes" id="UP000008888"/>
    </source>
</evidence>
<dbReference type="KEGG" id="mmt:Metme_2872"/>
<dbReference type="InterPro" id="IPR011662">
    <property type="entry name" value="Secretin/TonB_short_N"/>
</dbReference>
<evidence type="ECO:0000256" key="3">
    <source>
        <dbReference type="ARBA" id="ARBA00022448"/>
    </source>
</evidence>
<dbReference type="FunFam" id="2.170.130.10:FF:000001">
    <property type="entry name" value="Catecholate siderophore TonB-dependent receptor"/>
    <property type="match status" value="1"/>
</dbReference>
<dbReference type="PANTHER" id="PTHR32552">
    <property type="entry name" value="FERRICHROME IRON RECEPTOR-RELATED"/>
    <property type="match status" value="1"/>
</dbReference>
<keyword evidence="12 19" id="KW-0675">Receptor</keyword>
<dbReference type="EMBL" id="CP002738">
    <property type="protein sequence ID" value="AEG01252.1"/>
    <property type="molecule type" value="Genomic_DNA"/>
</dbReference>
<dbReference type="Proteomes" id="UP000008888">
    <property type="component" value="Chromosome"/>
</dbReference>
<evidence type="ECO:0000256" key="8">
    <source>
        <dbReference type="ARBA" id="ARBA00023004"/>
    </source>
</evidence>
<evidence type="ECO:0000256" key="7">
    <source>
        <dbReference type="ARBA" id="ARBA00022729"/>
    </source>
</evidence>
<evidence type="ECO:0000256" key="6">
    <source>
        <dbReference type="ARBA" id="ARBA00022692"/>
    </source>
</evidence>
<reference evidence="20" key="3">
    <citation type="submission" date="2011-05" db="EMBL/GenBank/DDBJ databases">
        <title>Complete sequence of Methylomonas methanica MC09.</title>
        <authorList>
            <consortium name="US DOE Joint Genome Institute"/>
            <person name="Lucas S."/>
            <person name="Han J."/>
            <person name="Lapidus A."/>
            <person name="Cheng J.-F."/>
            <person name="Goodwin L."/>
            <person name="Pitluck S."/>
            <person name="Peters L."/>
            <person name="Mikhailova N."/>
            <person name="Teshima H."/>
            <person name="Han C."/>
            <person name="Tapia R."/>
            <person name="Land M."/>
            <person name="Hauser L."/>
            <person name="Kyrpides N."/>
            <person name="Ivanova N."/>
            <person name="Pagani I."/>
            <person name="Stein L."/>
            <person name="Woyke T."/>
        </authorList>
    </citation>
    <scope>NUCLEOTIDE SEQUENCE [LARGE SCALE GENOMIC DNA]</scope>
    <source>
        <strain evidence="20">MC09</strain>
    </source>
</reference>
<dbReference type="SUPFAM" id="SSF56935">
    <property type="entry name" value="Porins"/>
    <property type="match status" value="1"/>
</dbReference>
<evidence type="ECO:0000256" key="15">
    <source>
        <dbReference type="RuleBase" id="RU003357"/>
    </source>
</evidence>
<accession>G0A0Z6</accession>
<dbReference type="Gene3D" id="3.55.50.30">
    <property type="match status" value="1"/>
</dbReference>
<dbReference type="InterPro" id="IPR012910">
    <property type="entry name" value="Plug_dom"/>
</dbReference>
<evidence type="ECO:0000259" key="18">
    <source>
        <dbReference type="SMART" id="SM00965"/>
    </source>
</evidence>
<reference evidence="19 20" key="1">
    <citation type="journal article" date="2011" name="J. Bacteriol.">
        <title>Complete Genome Sequence of the Aerobic Marine Methanotroph Methylomonas methanica MC09.</title>
        <authorList>
            <person name="Boden R."/>
            <person name="Cunliffe M."/>
            <person name="Scanlan J."/>
            <person name="Moussard H."/>
            <person name="Kits K.D."/>
            <person name="Klotz M.G."/>
            <person name="Jetten M.S."/>
            <person name="Vuilleumier S."/>
            <person name="Han J."/>
            <person name="Peters L."/>
            <person name="Mikhailova N."/>
            <person name="Teshima H."/>
            <person name="Tapia R."/>
            <person name="Kyrpides N."/>
            <person name="Ivanova N."/>
            <person name="Pagani I."/>
            <person name="Cheng J.F."/>
            <person name="Goodwin L."/>
            <person name="Han C."/>
            <person name="Hauser L."/>
            <person name="Land M.L."/>
            <person name="Lapidus A."/>
            <person name="Lucas S."/>
            <person name="Pitluck S."/>
            <person name="Woyke T."/>
            <person name="Stein L."/>
            <person name="Murrell J.C."/>
        </authorList>
    </citation>
    <scope>NUCLEOTIDE SEQUENCE [LARGE SCALE GENOMIC DNA]</scope>
    <source>
        <strain evidence="19 20">MC09</strain>
    </source>
</reference>
<dbReference type="Pfam" id="PF00593">
    <property type="entry name" value="TonB_dep_Rec_b-barrel"/>
    <property type="match status" value="1"/>
</dbReference>
<dbReference type="FunFam" id="2.40.170.20:FF:000005">
    <property type="entry name" value="TonB-dependent siderophore receptor"/>
    <property type="match status" value="1"/>
</dbReference>
<evidence type="ECO:0000256" key="2">
    <source>
        <dbReference type="ARBA" id="ARBA00009810"/>
    </source>
</evidence>
<evidence type="ECO:0000256" key="1">
    <source>
        <dbReference type="ARBA" id="ARBA00004571"/>
    </source>
</evidence>
<dbReference type="InterPro" id="IPR036942">
    <property type="entry name" value="Beta-barrel_TonB_sf"/>
</dbReference>
<dbReference type="GO" id="GO:0009279">
    <property type="term" value="C:cell outer membrane"/>
    <property type="evidence" value="ECO:0007669"/>
    <property type="project" value="UniProtKB-SubCell"/>
</dbReference>
<dbReference type="Pfam" id="PF07660">
    <property type="entry name" value="STN"/>
    <property type="match status" value="1"/>
</dbReference>
<protein>
    <submittedName>
        <fullName evidence="19">TonB-dependent siderophore receptor</fullName>
    </submittedName>
</protein>
<dbReference type="InterPro" id="IPR039426">
    <property type="entry name" value="TonB-dep_rcpt-like"/>
</dbReference>
<comment type="similarity">
    <text evidence="2 14 15">Belongs to the TonB-dependent receptor family.</text>
</comment>
<dbReference type="CDD" id="cd01347">
    <property type="entry name" value="ligand_gated_channel"/>
    <property type="match status" value="1"/>
</dbReference>
<dbReference type="PROSITE" id="PS52016">
    <property type="entry name" value="TONB_DEPENDENT_REC_3"/>
    <property type="match status" value="1"/>
</dbReference>
<dbReference type="SMART" id="SM00965">
    <property type="entry name" value="STN"/>
    <property type="match status" value="1"/>
</dbReference>
<keyword evidence="8" id="KW-0408">Iron</keyword>
<feature type="region of interest" description="Disordered" evidence="16">
    <location>
        <begin position="1"/>
        <end position="20"/>
    </location>
</feature>
<keyword evidence="4 14" id="KW-1134">Transmembrane beta strand</keyword>
<feature type="chain" id="PRO_5003396354" evidence="17">
    <location>
        <begin position="48"/>
        <end position="826"/>
    </location>
</feature>
<evidence type="ECO:0000256" key="16">
    <source>
        <dbReference type="SAM" id="MobiDB-lite"/>
    </source>
</evidence>
<feature type="signal peptide" evidence="17">
    <location>
        <begin position="1"/>
        <end position="47"/>
    </location>
</feature>